<keyword evidence="3" id="KW-1185">Reference proteome</keyword>
<gene>
    <name evidence="2" type="ORF">PGQ11_012409</name>
</gene>
<keyword evidence="1" id="KW-1133">Transmembrane helix</keyword>
<dbReference type="Proteomes" id="UP001390339">
    <property type="component" value="Unassembled WGS sequence"/>
</dbReference>
<evidence type="ECO:0000313" key="2">
    <source>
        <dbReference type="EMBL" id="KAK8856497.1"/>
    </source>
</evidence>
<sequence length="185" mass="21494">MALFADPKQLEEQAQHILSAASSWATEMHATVLGIQTNTNQIFFWSMFVGAGVGLAVTLWTLNRLRDELRELNHHQVIYRSMWIDERNQMHKQISENEKFQDEHMDFMQMKWRDVEADKRIIMEKGLQQQRDIARAIREGAVAQGSSGQIQIPRPGDPDYELFKDAMVDYAKSRLPSQGYDGRRQ</sequence>
<reference evidence="2 3" key="1">
    <citation type="journal article" date="2024" name="IMA Fungus">
        <title>Apiospora arundinis, a panoply of carbohydrate-active enzymes and secondary metabolites.</title>
        <authorList>
            <person name="Sorensen T."/>
            <person name="Petersen C."/>
            <person name="Muurmann A.T."/>
            <person name="Christiansen J.V."/>
            <person name="Brundto M.L."/>
            <person name="Overgaard C.K."/>
            <person name="Boysen A.T."/>
            <person name="Wollenberg R.D."/>
            <person name="Larsen T.O."/>
            <person name="Sorensen J.L."/>
            <person name="Nielsen K.L."/>
            <person name="Sondergaard T.E."/>
        </authorList>
    </citation>
    <scope>NUCLEOTIDE SEQUENCE [LARGE SCALE GENOMIC DNA]</scope>
    <source>
        <strain evidence="2 3">AAU 773</strain>
    </source>
</reference>
<feature type="transmembrane region" description="Helical" evidence="1">
    <location>
        <begin position="42"/>
        <end position="62"/>
    </location>
</feature>
<organism evidence="2 3">
    <name type="scientific">Apiospora arundinis</name>
    <dbReference type="NCBI Taxonomy" id="335852"/>
    <lineage>
        <taxon>Eukaryota</taxon>
        <taxon>Fungi</taxon>
        <taxon>Dikarya</taxon>
        <taxon>Ascomycota</taxon>
        <taxon>Pezizomycotina</taxon>
        <taxon>Sordariomycetes</taxon>
        <taxon>Xylariomycetidae</taxon>
        <taxon>Amphisphaeriales</taxon>
        <taxon>Apiosporaceae</taxon>
        <taxon>Apiospora</taxon>
    </lineage>
</organism>
<proteinExistence type="predicted"/>
<name>A0ABR2I2T7_9PEZI</name>
<keyword evidence="1" id="KW-0812">Transmembrane</keyword>
<evidence type="ECO:0000256" key="1">
    <source>
        <dbReference type="SAM" id="Phobius"/>
    </source>
</evidence>
<evidence type="ECO:0008006" key="4">
    <source>
        <dbReference type="Google" id="ProtNLM"/>
    </source>
</evidence>
<keyword evidence="1" id="KW-0472">Membrane</keyword>
<evidence type="ECO:0000313" key="3">
    <source>
        <dbReference type="Proteomes" id="UP001390339"/>
    </source>
</evidence>
<dbReference type="EMBL" id="JAPCWZ010000007">
    <property type="protein sequence ID" value="KAK8856497.1"/>
    <property type="molecule type" value="Genomic_DNA"/>
</dbReference>
<protein>
    <recommendedName>
        <fullName evidence="4">SMODS and SLOG-associating 2TM effector domain-containing protein</fullName>
    </recommendedName>
</protein>
<comment type="caution">
    <text evidence="2">The sequence shown here is derived from an EMBL/GenBank/DDBJ whole genome shotgun (WGS) entry which is preliminary data.</text>
</comment>
<accession>A0ABR2I2T7</accession>